<keyword evidence="1" id="KW-1185">Reference proteome</keyword>
<dbReference type="Proteomes" id="UP000887565">
    <property type="component" value="Unplaced"/>
</dbReference>
<accession>A0A915IC33</accession>
<sequence length="198" mass="22639">MTEDAGKEDSTKIFLTSYLVTKFIRKMRKPHINKAKTIFVESAKRKKSNSLAIRIDYDSPTAEFGLAPQTPSHMPQSITRQLAFGYEEQKNPSTCIYQAKLAGAMYIYINWVANKLRRSKRWVMQNWKKKPGDCFTDFSNCGRSDSLSQETKNIIEQSNCQRGGSRELAEKILAKNGRKIDQATVHQFVQKGGCHPFH</sequence>
<evidence type="ECO:0000313" key="2">
    <source>
        <dbReference type="WBParaSite" id="nRc.2.0.1.t11447-RA"/>
    </source>
</evidence>
<reference evidence="2" key="1">
    <citation type="submission" date="2022-11" db="UniProtKB">
        <authorList>
            <consortium name="WormBaseParasite"/>
        </authorList>
    </citation>
    <scope>IDENTIFICATION</scope>
</reference>
<dbReference type="WBParaSite" id="nRc.2.0.1.t11447-RA">
    <property type="protein sequence ID" value="nRc.2.0.1.t11447-RA"/>
    <property type="gene ID" value="nRc.2.0.1.g11447"/>
</dbReference>
<name>A0A915IC33_ROMCU</name>
<dbReference type="AlphaFoldDB" id="A0A915IC33"/>
<proteinExistence type="predicted"/>
<evidence type="ECO:0000313" key="1">
    <source>
        <dbReference type="Proteomes" id="UP000887565"/>
    </source>
</evidence>
<protein>
    <submittedName>
        <fullName evidence="2">Uncharacterized protein</fullName>
    </submittedName>
</protein>
<organism evidence="1 2">
    <name type="scientific">Romanomermis culicivorax</name>
    <name type="common">Nematode worm</name>
    <dbReference type="NCBI Taxonomy" id="13658"/>
    <lineage>
        <taxon>Eukaryota</taxon>
        <taxon>Metazoa</taxon>
        <taxon>Ecdysozoa</taxon>
        <taxon>Nematoda</taxon>
        <taxon>Enoplea</taxon>
        <taxon>Dorylaimia</taxon>
        <taxon>Mermithida</taxon>
        <taxon>Mermithoidea</taxon>
        <taxon>Mermithidae</taxon>
        <taxon>Romanomermis</taxon>
    </lineage>
</organism>